<feature type="domain" description="DUF1549" evidence="1">
    <location>
        <begin position="42"/>
        <end position="248"/>
    </location>
</feature>
<dbReference type="EMBL" id="UINC01008395">
    <property type="protein sequence ID" value="SVA37789.1"/>
    <property type="molecule type" value="Genomic_DNA"/>
</dbReference>
<evidence type="ECO:0000313" key="3">
    <source>
        <dbReference type="EMBL" id="SVA37789.1"/>
    </source>
</evidence>
<protein>
    <recommendedName>
        <fullName evidence="4">DUF1553 domain-containing protein</fullName>
    </recommendedName>
</protein>
<dbReference type="AlphaFoldDB" id="A0A381VBP1"/>
<sequence length="733" mass="83371">GLLVKTSGGLSEDWTNRKYDPKNLWAYQPVKRPMTSMDSTNPIDVFINARMPNGLKSAPEADRLTLIRRATFDLTGLPSTPEEVESFEKDIKPDAYKRLIERLLKSQHYGEQLGRHWLDVVRYADSGGFANDFERPNAWRYRDYVIRAFNSDKPYDQFIREQIAGDELDAKNVENLIAVGFLRMGPWEQTGMAVAAVTRQFFLDDVTDSVGQVFLGHALQCARCHDHKFDPLPTRDYYSMQAVFANTQFAEMNAAFQSGENNDGFETHKKYHELRNDENKRMLGGLPKERVTPNDFGRERLGRKWSTLFRWGLDRYRPIAFTVYNGKTRFQKNVASRQQKPASDLSTKTTPEKTAILTGGDLFSPADPVEPGALSVVGLKADIPKEANGRRTALAKWITHKDNPLTARVMVNRIWQYHFGRGLVGNPNNFGATGKKPTHPELLDWLASEFMAKGWSVKQLHRLIMSSETYRRASTHPDIEQLAKLDSEGNSYAVFRPRRLAAEELRDAMLAVTGELNRKPGGIPARPDMNLEAALQPRMIMGTFAPSYVPDTKPAQRNRRSVYALKLRGQRDPFMTTFNQPGPDKSCELRDSSNVTPQVFTLFNSEESADRALAFAARVLKETKGDGQAVRRAFRLAFGRVPNKAEADDALQLWKETTQEQAKRKPKARTYPTEVIRSANEENTGQTFTFVEKLFEYQDYQPDLQPHQVDVRTRGFADLCLALLNANEFLYVY</sequence>
<dbReference type="InterPro" id="IPR022655">
    <property type="entry name" value="DUF1553"/>
</dbReference>
<gene>
    <name evidence="3" type="ORF">METZ01_LOCUS90643</name>
</gene>
<reference evidence="3" key="1">
    <citation type="submission" date="2018-05" db="EMBL/GenBank/DDBJ databases">
        <authorList>
            <person name="Lanie J.A."/>
            <person name="Ng W.-L."/>
            <person name="Kazmierczak K.M."/>
            <person name="Andrzejewski T.M."/>
            <person name="Davidsen T.M."/>
            <person name="Wayne K.J."/>
            <person name="Tettelin H."/>
            <person name="Glass J.I."/>
            <person name="Rusch D."/>
            <person name="Podicherti R."/>
            <person name="Tsui H.-C.T."/>
            <person name="Winkler M.E."/>
        </authorList>
    </citation>
    <scope>NUCLEOTIDE SEQUENCE</scope>
</reference>
<dbReference type="PANTHER" id="PTHR35889:SF3">
    <property type="entry name" value="F-BOX DOMAIN-CONTAINING PROTEIN"/>
    <property type="match status" value="1"/>
</dbReference>
<dbReference type="PANTHER" id="PTHR35889">
    <property type="entry name" value="CYCLOINULO-OLIGOSACCHARIDE FRUCTANOTRANSFERASE-RELATED"/>
    <property type="match status" value="1"/>
</dbReference>
<feature type="non-terminal residue" evidence="3">
    <location>
        <position position="1"/>
    </location>
</feature>
<dbReference type="InterPro" id="IPR011444">
    <property type="entry name" value="DUF1549"/>
</dbReference>
<name>A0A381VBP1_9ZZZZ</name>
<proteinExistence type="predicted"/>
<evidence type="ECO:0000259" key="1">
    <source>
        <dbReference type="Pfam" id="PF07583"/>
    </source>
</evidence>
<evidence type="ECO:0008006" key="4">
    <source>
        <dbReference type="Google" id="ProtNLM"/>
    </source>
</evidence>
<evidence type="ECO:0000259" key="2">
    <source>
        <dbReference type="Pfam" id="PF07587"/>
    </source>
</evidence>
<organism evidence="3">
    <name type="scientific">marine metagenome</name>
    <dbReference type="NCBI Taxonomy" id="408172"/>
    <lineage>
        <taxon>unclassified sequences</taxon>
        <taxon>metagenomes</taxon>
        <taxon>ecological metagenomes</taxon>
    </lineage>
</organism>
<dbReference type="Pfam" id="PF07587">
    <property type="entry name" value="PSD1"/>
    <property type="match status" value="1"/>
</dbReference>
<feature type="domain" description="DUF1553" evidence="2">
    <location>
        <begin position="390"/>
        <end position="653"/>
    </location>
</feature>
<accession>A0A381VBP1</accession>
<dbReference type="Pfam" id="PF07583">
    <property type="entry name" value="PSCyt2"/>
    <property type="match status" value="1"/>
</dbReference>